<reference evidence="1" key="1">
    <citation type="submission" date="2022-11" db="EMBL/GenBank/DDBJ databases">
        <title>Parathalassolutuus dongxingensis gen. nov., sp. nov., a novel member of family Oceanospirillaceae isolated from a coastal shrimp pond in Guangxi, China.</title>
        <authorList>
            <person name="Chen H."/>
        </authorList>
    </citation>
    <scope>NUCLEOTIDE SEQUENCE</scope>
    <source>
        <strain evidence="1">G-43</strain>
    </source>
</reference>
<gene>
    <name evidence="1" type="ORF">OUO13_05820</name>
</gene>
<dbReference type="AlphaFoldDB" id="A0A9X3ECN1"/>
<comment type="caution">
    <text evidence="1">The sequence shown here is derived from an EMBL/GenBank/DDBJ whole genome shotgun (WGS) entry which is preliminary data.</text>
</comment>
<protein>
    <submittedName>
        <fullName evidence="1">Uncharacterized protein</fullName>
    </submittedName>
</protein>
<dbReference type="EMBL" id="JAPNOA010000019">
    <property type="protein sequence ID" value="MCY0964695.1"/>
    <property type="molecule type" value="Genomic_DNA"/>
</dbReference>
<accession>A0A9X3ECN1</accession>
<keyword evidence="2" id="KW-1185">Reference proteome</keyword>
<organism evidence="1 2">
    <name type="scientific">Parathalassolituus penaei</name>
    <dbReference type="NCBI Taxonomy" id="2997323"/>
    <lineage>
        <taxon>Bacteria</taxon>
        <taxon>Pseudomonadati</taxon>
        <taxon>Pseudomonadota</taxon>
        <taxon>Gammaproteobacteria</taxon>
        <taxon>Oceanospirillales</taxon>
        <taxon>Oceanospirillaceae</taxon>
        <taxon>Parathalassolituus</taxon>
    </lineage>
</organism>
<proteinExistence type="predicted"/>
<dbReference type="RefSeq" id="WP_283172914.1">
    <property type="nucleotide sequence ID" value="NZ_JAPNOA010000019.1"/>
</dbReference>
<sequence>MYEALIIFEQETNPSIDIYAQKIVSFYEASAGPKPEVTAAGERLTVEFDDITFNINKNCSAYVIKESEGLAKKAKPEEQAALSKSECRFELKSPPDADMLYFNDYLFLIETAGKLGKVWAFDPFTMEFL</sequence>
<evidence type="ECO:0000313" key="2">
    <source>
        <dbReference type="Proteomes" id="UP001150830"/>
    </source>
</evidence>
<evidence type="ECO:0000313" key="1">
    <source>
        <dbReference type="EMBL" id="MCY0964695.1"/>
    </source>
</evidence>
<dbReference type="Proteomes" id="UP001150830">
    <property type="component" value="Unassembled WGS sequence"/>
</dbReference>
<name>A0A9X3ECN1_9GAMM</name>